<gene>
    <name evidence="2" type="ORF">GCM10020366_42200</name>
</gene>
<reference evidence="3" key="1">
    <citation type="journal article" date="2019" name="Int. J. Syst. Evol. Microbiol.">
        <title>The Global Catalogue of Microorganisms (GCM) 10K type strain sequencing project: providing services to taxonomists for standard genome sequencing and annotation.</title>
        <authorList>
            <consortium name="The Broad Institute Genomics Platform"/>
            <consortium name="The Broad Institute Genome Sequencing Center for Infectious Disease"/>
            <person name="Wu L."/>
            <person name="Ma J."/>
        </authorList>
    </citation>
    <scope>NUCLEOTIDE SEQUENCE [LARGE SCALE GENOMIC DNA]</scope>
    <source>
        <strain evidence="3">JCM 9687</strain>
    </source>
</reference>
<name>A0ABP6RSP7_9PSEU</name>
<evidence type="ECO:0000313" key="3">
    <source>
        <dbReference type="Proteomes" id="UP001500483"/>
    </source>
</evidence>
<dbReference type="EMBL" id="BAAAYK010000038">
    <property type="protein sequence ID" value="GAA3360785.1"/>
    <property type="molecule type" value="Genomic_DNA"/>
</dbReference>
<evidence type="ECO:0000256" key="1">
    <source>
        <dbReference type="SAM" id="MobiDB-lite"/>
    </source>
</evidence>
<sequence length="65" mass="6864">MSRRTRSTARPPHLAGGRAVAARGHMAVRTAAAGHTVSDLRPRGTARFACVRDQDGTTAELIQPA</sequence>
<feature type="region of interest" description="Disordered" evidence="1">
    <location>
        <begin position="1"/>
        <end position="22"/>
    </location>
</feature>
<accession>A0ABP6RSP7</accession>
<keyword evidence="3" id="KW-1185">Reference proteome</keyword>
<protein>
    <recommendedName>
        <fullName evidence="4">VOC domain-containing protein</fullName>
    </recommendedName>
</protein>
<evidence type="ECO:0008006" key="4">
    <source>
        <dbReference type="Google" id="ProtNLM"/>
    </source>
</evidence>
<evidence type="ECO:0000313" key="2">
    <source>
        <dbReference type="EMBL" id="GAA3360785.1"/>
    </source>
</evidence>
<comment type="caution">
    <text evidence="2">The sequence shown here is derived from an EMBL/GenBank/DDBJ whole genome shotgun (WGS) entry which is preliminary data.</text>
</comment>
<organism evidence="2 3">
    <name type="scientific">Saccharopolyspora gregorii</name>
    <dbReference type="NCBI Taxonomy" id="33914"/>
    <lineage>
        <taxon>Bacteria</taxon>
        <taxon>Bacillati</taxon>
        <taxon>Actinomycetota</taxon>
        <taxon>Actinomycetes</taxon>
        <taxon>Pseudonocardiales</taxon>
        <taxon>Pseudonocardiaceae</taxon>
        <taxon>Saccharopolyspora</taxon>
    </lineage>
</organism>
<proteinExistence type="predicted"/>
<dbReference type="Proteomes" id="UP001500483">
    <property type="component" value="Unassembled WGS sequence"/>
</dbReference>